<evidence type="ECO:0000313" key="3">
    <source>
        <dbReference type="Proteomes" id="UP000254150"/>
    </source>
</evidence>
<dbReference type="Pfam" id="PF25232">
    <property type="entry name" value="DUF7848"/>
    <property type="match status" value="1"/>
</dbReference>
<proteinExistence type="predicted"/>
<evidence type="ECO:0000259" key="1">
    <source>
        <dbReference type="Pfam" id="PF25232"/>
    </source>
</evidence>
<accession>A0A380P058</accession>
<organism evidence="2 3">
    <name type="scientific">Streptomyces griseus</name>
    <dbReference type="NCBI Taxonomy" id="1911"/>
    <lineage>
        <taxon>Bacteria</taxon>
        <taxon>Bacillati</taxon>
        <taxon>Actinomycetota</taxon>
        <taxon>Actinomycetes</taxon>
        <taxon>Kitasatosporales</taxon>
        <taxon>Streptomycetaceae</taxon>
        <taxon>Streptomyces</taxon>
    </lineage>
</organism>
<name>A0A380P058_STRGR</name>
<feature type="domain" description="DUF7848" evidence="1">
    <location>
        <begin position="1"/>
        <end position="75"/>
    </location>
</feature>
<protein>
    <recommendedName>
        <fullName evidence="1">DUF7848 domain-containing protein</fullName>
    </recommendedName>
</protein>
<dbReference type="AlphaFoldDB" id="A0A380P058"/>
<dbReference type="EMBL" id="UHID01000006">
    <property type="protein sequence ID" value="SUP58111.1"/>
    <property type="molecule type" value="Genomic_DNA"/>
</dbReference>
<dbReference type="InterPro" id="IPR057170">
    <property type="entry name" value="DUF7848"/>
</dbReference>
<dbReference type="Proteomes" id="UP000254150">
    <property type="component" value="Unassembled WGS sequence"/>
</dbReference>
<evidence type="ECO:0000313" key="2">
    <source>
        <dbReference type="EMBL" id="SUP58111.1"/>
    </source>
</evidence>
<reference evidence="2 3" key="1">
    <citation type="submission" date="2018-06" db="EMBL/GenBank/DDBJ databases">
        <authorList>
            <consortium name="Pathogen Informatics"/>
            <person name="Doyle S."/>
        </authorList>
    </citation>
    <scope>NUCLEOTIDE SEQUENCE [LARGE SCALE GENOMIC DNA]</scope>
    <source>
        <strain evidence="2 3">NCTC7807</strain>
    </source>
</reference>
<sequence>MSRRAVFRFVRHTMRRVEGVAPVCEVFCAEPGCGERSGAGAEAGVVEEWALRHAGRTGHGEYRRVFTDRARVTREG</sequence>
<gene>
    <name evidence="2" type="ORF">NCTC7807_03535</name>
</gene>